<dbReference type="AlphaFoldDB" id="A0A0A9D1H0"/>
<reference evidence="3" key="1">
    <citation type="submission" date="2014-09" db="EMBL/GenBank/DDBJ databases">
        <authorList>
            <person name="Magalhaes I.L.F."/>
            <person name="Oliveira U."/>
            <person name="Santos F.R."/>
            <person name="Vidigal T.H.D.A."/>
            <person name="Brescovit A.D."/>
            <person name="Santos A.J."/>
        </authorList>
    </citation>
    <scope>NUCLEOTIDE SEQUENCE</scope>
    <source>
        <tissue evidence="3">Shoot tissue taken approximately 20 cm above the soil surface</tissue>
    </source>
</reference>
<dbReference type="InterPro" id="IPR001295">
    <property type="entry name" value="Dihydroorotate_DH_CS"/>
</dbReference>
<dbReference type="GO" id="GO:0006207">
    <property type="term" value="P:'de novo' pyrimidine nucleobase biosynthetic process"/>
    <property type="evidence" value="ECO:0007669"/>
    <property type="project" value="InterPro"/>
</dbReference>
<feature type="chain" id="PRO_5002044754" evidence="2">
    <location>
        <begin position="24"/>
        <end position="74"/>
    </location>
</feature>
<evidence type="ECO:0000313" key="3">
    <source>
        <dbReference type="EMBL" id="JAD77587.1"/>
    </source>
</evidence>
<proteinExistence type="predicted"/>
<dbReference type="GO" id="GO:0016627">
    <property type="term" value="F:oxidoreductase activity, acting on the CH-CH group of donors"/>
    <property type="evidence" value="ECO:0007669"/>
    <property type="project" value="InterPro"/>
</dbReference>
<feature type="region of interest" description="Disordered" evidence="1">
    <location>
        <begin position="25"/>
        <end position="74"/>
    </location>
</feature>
<feature type="compositionally biased region" description="Gly residues" evidence="1">
    <location>
        <begin position="36"/>
        <end position="47"/>
    </location>
</feature>
<feature type="signal peptide" evidence="2">
    <location>
        <begin position="1"/>
        <end position="23"/>
    </location>
</feature>
<evidence type="ECO:0000256" key="1">
    <source>
        <dbReference type="SAM" id="MobiDB-lite"/>
    </source>
</evidence>
<accession>A0A0A9D1H0</accession>
<reference evidence="3" key="2">
    <citation type="journal article" date="2015" name="Data Brief">
        <title>Shoot transcriptome of the giant reed, Arundo donax.</title>
        <authorList>
            <person name="Barrero R.A."/>
            <person name="Guerrero F.D."/>
            <person name="Moolhuijzen P."/>
            <person name="Goolsby J.A."/>
            <person name="Tidwell J."/>
            <person name="Bellgard S.E."/>
            <person name="Bellgard M.I."/>
        </authorList>
    </citation>
    <scope>NUCLEOTIDE SEQUENCE</scope>
    <source>
        <tissue evidence="3">Shoot tissue taken approximately 20 cm above the soil surface</tissue>
    </source>
</reference>
<name>A0A0A9D1H0_ARUDO</name>
<dbReference type="EMBL" id="GBRH01220308">
    <property type="protein sequence ID" value="JAD77587.1"/>
    <property type="molecule type" value="Transcribed_RNA"/>
</dbReference>
<keyword evidence="2" id="KW-0732">Signal</keyword>
<dbReference type="PROSITE" id="PS00912">
    <property type="entry name" value="DHODEHASE_2"/>
    <property type="match status" value="1"/>
</dbReference>
<feature type="compositionally biased region" description="Low complexity" evidence="1">
    <location>
        <begin position="48"/>
        <end position="57"/>
    </location>
</feature>
<sequence length="74" mass="7231">MGMASRSVWGLLWLTVLPVVGNGGIAGAEEARGDEGGGAGGEAGEGAGRAQEAAGAARVRRGRQEGRAGRARGG</sequence>
<protein>
    <submittedName>
        <fullName evidence="3">Uncharacterized protein</fullName>
    </submittedName>
</protein>
<organism evidence="3">
    <name type="scientific">Arundo donax</name>
    <name type="common">Giant reed</name>
    <name type="synonym">Donax arundinaceus</name>
    <dbReference type="NCBI Taxonomy" id="35708"/>
    <lineage>
        <taxon>Eukaryota</taxon>
        <taxon>Viridiplantae</taxon>
        <taxon>Streptophyta</taxon>
        <taxon>Embryophyta</taxon>
        <taxon>Tracheophyta</taxon>
        <taxon>Spermatophyta</taxon>
        <taxon>Magnoliopsida</taxon>
        <taxon>Liliopsida</taxon>
        <taxon>Poales</taxon>
        <taxon>Poaceae</taxon>
        <taxon>PACMAD clade</taxon>
        <taxon>Arundinoideae</taxon>
        <taxon>Arundineae</taxon>
        <taxon>Arundo</taxon>
    </lineage>
</organism>
<evidence type="ECO:0000256" key="2">
    <source>
        <dbReference type="SAM" id="SignalP"/>
    </source>
</evidence>